<dbReference type="OrthoDB" id="2131701at2759"/>
<dbReference type="Gene3D" id="2.80.10.50">
    <property type="match status" value="1"/>
</dbReference>
<name>A0A8H3HM19_9AGAM</name>
<dbReference type="InterPro" id="IPR000772">
    <property type="entry name" value="Ricin_B_lectin"/>
</dbReference>
<feature type="domain" description="Ricin B lectin" evidence="1">
    <location>
        <begin position="3"/>
        <end position="66"/>
    </location>
</feature>
<dbReference type="AlphaFoldDB" id="A0A8H3HM19"/>
<reference evidence="2" key="1">
    <citation type="submission" date="2021-01" db="EMBL/GenBank/DDBJ databases">
        <authorList>
            <person name="Kaushik A."/>
        </authorList>
    </citation>
    <scope>NUCLEOTIDE SEQUENCE</scope>
    <source>
        <strain evidence="2">AG3-1AP</strain>
    </source>
</reference>
<comment type="caution">
    <text evidence="2">The sequence shown here is derived from an EMBL/GenBank/DDBJ whole genome shotgun (WGS) entry which is preliminary data.</text>
</comment>
<gene>
    <name evidence="2" type="ORF">RDB_LOCUS145421</name>
</gene>
<protein>
    <recommendedName>
        <fullName evidence="1">Ricin B lectin domain-containing protein</fullName>
    </recommendedName>
</protein>
<proteinExistence type="predicted"/>
<dbReference type="Proteomes" id="UP000663831">
    <property type="component" value="Unassembled WGS sequence"/>
</dbReference>
<dbReference type="Pfam" id="PF14200">
    <property type="entry name" value="RicinB_lectin_2"/>
    <property type="match status" value="1"/>
</dbReference>
<evidence type="ECO:0000313" key="2">
    <source>
        <dbReference type="EMBL" id="CAE6521566.1"/>
    </source>
</evidence>
<evidence type="ECO:0000259" key="1">
    <source>
        <dbReference type="Pfam" id="PF14200"/>
    </source>
</evidence>
<dbReference type="EMBL" id="CAJMWV010006419">
    <property type="protein sequence ID" value="CAE6521566.1"/>
    <property type="molecule type" value="Genomic_DNA"/>
</dbReference>
<dbReference type="SUPFAM" id="SSF50370">
    <property type="entry name" value="Ricin B-like lectins"/>
    <property type="match status" value="1"/>
</dbReference>
<evidence type="ECO:0000313" key="3">
    <source>
        <dbReference type="Proteomes" id="UP000663831"/>
    </source>
</evidence>
<dbReference type="InterPro" id="IPR035992">
    <property type="entry name" value="Ricin_B-like_lectins"/>
</dbReference>
<accession>A0A8H3HM19</accession>
<sequence>MKPGTYRIVNLVSGTVITETENGAVGWQLTGGKHQQWFAQRSGEGYQFQNVTSGGYLTIASTNDNNNKLYCGAYPTTWMLVTNPEYTGKDVYGIVMGDTDRVLDLNDNDFFQTRIQRRPEMQNVEIRTYKPSDETGEDPTEAQLALARAEKTIQTQAAEIEFLRKLLLGSRQEYSPKHPNNIE</sequence>
<organism evidence="2 3">
    <name type="scientific">Rhizoctonia solani</name>
    <dbReference type="NCBI Taxonomy" id="456999"/>
    <lineage>
        <taxon>Eukaryota</taxon>
        <taxon>Fungi</taxon>
        <taxon>Dikarya</taxon>
        <taxon>Basidiomycota</taxon>
        <taxon>Agaricomycotina</taxon>
        <taxon>Agaricomycetes</taxon>
        <taxon>Cantharellales</taxon>
        <taxon>Ceratobasidiaceae</taxon>
        <taxon>Rhizoctonia</taxon>
    </lineage>
</organism>